<reference evidence="3 4" key="1">
    <citation type="submission" date="2016-10" db="EMBL/GenBank/DDBJ databases">
        <authorList>
            <person name="de Groot N.N."/>
        </authorList>
    </citation>
    <scope>NUCLEOTIDE SEQUENCE [LARGE SCALE GENOMIC DNA]</scope>
    <source>
        <strain evidence="3 4">DSM 21039</strain>
    </source>
</reference>
<protein>
    <recommendedName>
        <fullName evidence="5">Membrane or secreted protein</fullName>
    </recommendedName>
</protein>
<keyword evidence="4" id="KW-1185">Reference proteome</keyword>
<accession>A0A1H7Y9Z6</accession>
<organism evidence="3 4">
    <name type="scientific">Chitinophaga rupis</name>
    <dbReference type="NCBI Taxonomy" id="573321"/>
    <lineage>
        <taxon>Bacteria</taxon>
        <taxon>Pseudomonadati</taxon>
        <taxon>Bacteroidota</taxon>
        <taxon>Chitinophagia</taxon>
        <taxon>Chitinophagales</taxon>
        <taxon>Chitinophagaceae</taxon>
        <taxon>Chitinophaga</taxon>
    </lineage>
</organism>
<dbReference type="EMBL" id="FOBB01000004">
    <property type="protein sequence ID" value="SEM42813.1"/>
    <property type="molecule type" value="Genomic_DNA"/>
</dbReference>
<evidence type="ECO:0008006" key="5">
    <source>
        <dbReference type="Google" id="ProtNLM"/>
    </source>
</evidence>
<feature type="region of interest" description="Disordered" evidence="1">
    <location>
        <begin position="209"/>
        <end position="233"/>
    </location>
</feature>
<evidence type="ECO:0000313" key="3">
    <source>
        <dbReference type="EMBL" id="SEM42813.1"/>
    </source>
</evidence>
<dbReference type="RefSeq" id="WP_202909287.1">
    <property type="nucleotide sequence ID" value="NZ_FOBB01000004.1"/>
</dbReference>
<feature type="compositionally biased region" description="Basic and acidic residues" evidence="1">
    <location>
        <begin position="213"/>
        <end position="233"/>
    </location>
</feature>
<evidence type="ECO:0000313" key="4">
    <source>
        <dbReference type="Proteomes" id="UP000198984"/>
    </source>
</evidence>
<evidence type="ECO:0000256" key="2">
    <source>
        <dbReference type="SAM" id="SignalP"/>
    </source>
</evidence>
<keyword evidence="2" id="KW-0732">Signal</keyword>
<dbReference type="Proteomes" id="UP000198984">
    <property type="component" value="Unassembled WGS sequence"/>
</dbReference>
<gene>
    <name evidence="3" type="ORF">SAMN04488505_104370</name>
</gene>
<sequence>MKIFAKTGMLFMLFLLGIQQLKAQSAEGAWQVKTDSTTTVMLVTPDYFTITTYTPTAFVSTMGGTWQATSEGNASTTIEFNSADKSQVGQHPDAAAAFEGDQLALTLGGKKLVFTRVDDGIAALAGRWQITAREANGKMNSMPSGARKTIKILTGTKFQWVAINTETGEFFGTGGGSYTFENNVYTEKIEYFSRDNNRVGASLSFKGSVNGNKWDHSGKSSDGKPLHEEWSRR</sequence>
<evidence type="ECO:0000256" key="1">
    <source>
        <dbReference type="SAM" id="MobiDB-lite"/>
    </source>
</evidence>
<dbReference type="Gene3D" id="2.40.128.490">
    <property type="entry name" value="Uncharacterised protein PF14869, DUF4488"/>
    <property type="match status" value="1"/>
</dbReference>
<proteinExistence type="predicted"/>
<dbReference type="AlphaFoldDB" id="A0A1H7Y9Z6"/>
<feature type="chain" id="PRO_5011634252" description="Membrane or secreted protein" evidence="2">
    <location>
        <begin position="24"/>
        <end position="233"/>
    </location>
</feature>
<feature type="signal peptide" evidence="2">
    <location>
        <begin position="1"/>
        <end position="23"/>
    </location>
</feature>
<name>A0A1H7Y9Z6_9BACT</name>